<comment type="caution">
    <text evidence="1">The sequence shown here is derived from an EMBL/GenBank/DDBJ whole genome shotgun (WGS) entry which is preliminary data.</text>
</comment>
<evidence type="ECO:0000313" key="1">
    <source>
        <dbReference type="EMBL" id="GED72356.1"/>
    </source>
</evidence>
<name>A0ABQ0TWZ8_9BACL</name>
<protein>
    <submittedName>
        <fullName evidence="1">Uncharacterized protein</fullName>
    </submittedName>
</protein>
<reference evidence="1 2" key="1">
    <citation type="submission" date="2019-06" db="EMBL/GenBank/DDBJ databases">
        <title>Whole genome shotgun sequence of Brevibacillus reuszeri NBRC 15719.</title>
        <authorList>
            <person name="Hosoyama A."/>
            <person name="Uohara A."/>
            <person name="Ohji S."/>
            <person name="Ichikawa N."/>
        </authorList>
    </citation>
    <scope>NUCLEOTIDE SEQUENCE [LARGE SCALE GENOMIC DNA]</scope>
    <source>
        <strain evidence="1 2">NBRC 15719</strain>
    </source>
</reference>
<gene>
    <name evidence="1" type="ORF">BRE01_60580</name>
</gene>
<dbReference type="Pfam" id="PF06475">
    <property type="entry name" value="Glycolipid_bind"/>
    <property type="match status" value="1"/>
</dbReference>
<accession>A0ABQ0TWZ8</accession>
<sequence>MLTKDVVWRPSTGIGLEHLKIREDTYQIHIDSIVVGSVHNDNRIDRIKYEIVLDKGWATREVKISYLGEKQYLCLSSDGNGMWKDE</sequence>
<dbReference type="InterPro" id="IPR009467">
    <property type="entry name" value="Glycolipid-bd_prot_put"/>
</dbReference>
<evidence type="ECO:0000313" key="2">
    <source>
        <dbReference type="Proteomes" id="UP000319578"/>
    </source>
</evidence>
<dbReference type="Proteomes" id="UP000319578">
    <property type="component" value="Unassembled WGS sequence"/>
</dbReference>
<proteinExistence type="predicted"/>
<keyword evidence="2" id="KW-1185">Reference proteome</keyword>
<dbReference type="SUPFAM" id="SSF159275">
    <property type="entry name" value="PA1994-like"/>
    <property type="match status" value="1"/>
</dbReference>
<dbReference type="EMBL" id="BJON01000029">
    <property type="protein sequence ID" value="GED72356.1"/>
    <property type="molecule type" value="Genomic_DNA"/>
</dbReference>
<organism evidence="1 2">
    <name type="scientific">Brevibacillus reuszeri</name>
    <dbReference type="NCBI Taxonomy" id="54915"/>
    <lineage>
        <taxon>Bacteria</taxon>
        <taxon>Bacillati</taxon>
        <taxon>Bacillota</taxon>
        <taxon>Bacilli</taxon>
        <taxon>Bacillales</taxon>
        <taxon>Paenibacillaceae</taxon>
        <taxon>Brevibacillus</taxon>
    </lineage>
</organism>